<keyword evidence="3" id="KW-1185">Reference proteome</keyword>
<feature type="domain" description="Protein kinase" evidence="1">
    <location>
        <begin position="111"/>
        <end position="377"/>
    </location>
</feature>
<name>A0A2Z6R8X4_9GLOM</name>
<organism evidence="2 3">
    <name type="scientific">Rhizophagus clarus</name>
    <dbReference type="NCBI Taxonomy" id="94130"/>
    <lineage>
        <taxon>Eukaryota</taxon>
        <taxon>Fungi</taxon>
        <taxon>Fungi incertae sedis</taxon>
        <taxon>Mucoromycota</taxon>
        <taxon>Glomeromycotina</taxon>
        <taxon>Glomeromycetes</taxon>
        <taxon>Glomerales</taxon>
        <taxon>Glomeraceae</taxon>
        <taxon>Rhizophagus</taxon>
    </lineage>
</organism>
<dbReference type="EMBL" id="BEXD01002212">
    <property type="protein sequence ID" value="GBB97412.1"/>
    <property type="molecule type" value="Genomic_DNA"/>
</dbReference>
<dbReference type="InterPro" id="IPR051681">
    <property type="entry name" value="Ser/Thr_Kinases-Pseudokinases"/>
</dbReference>
<accession>A0A2Z6R8X4</accession>
<reference evidence="2 3" key="1">
    <citation type="submission" date="2017-11" db="EMBL/GenBank/DDBJ databases">
        <title>The genome of Rhizophagus clarus HR1 reveals common genetic basis of auxotrophy among arbuscular mycorrhizal fungi.</title>
        <authorList>
            <person name="Kobayashi Y."/>
        </authorList>
    </citation>
    <scope>NUCLEOTIDE SEQUENCE [LARGE SCALE GENOMIC DNA]</scope>
    <source>
        <strain evidence="2 3">HR1</strain>
    </source>
</reference>
<sequence length="481" mass="56121">MEEKPKNLWKGVVGDYQYHVTISTTESEDVDERVVYIEDLEKRKQVYGICGECKEPGTGERWCQPCNAKRFKDNFENWTSGNKIIDEFIQQSQLNAVYYKKCLEWIPFEKFQNITYIAEGGFGKIYSAEWPEGFIYYWDIENQKWLRLKDNKFALKSLKNSSNISSDFLNEIKSYLHIYLVDIIQCYGITQDPNTREYMMVLDYCDDGNLRNYLNKSEDYIDYTEKIDKLRQIARGLLDIHNAGKVHKDFHLGNILHDKGYPYISDLGMCQPANEEQTAVKGIYGVLPYIAPEVLRGHQYTKAADIYSFGIMMNEFLSEEIPFNDISHDEFLAIKICKGLRPKISEDIPKLLADLVIKCWDAEIKNRPTTKELYLILKKWDDEAYDKVGEIYSQVKKCDEIRKEKFRNRSNEDKPKNIQTHPQAIYTSRLINFKNLPKPVNSTDLSAIQINSVNPISECLDVQLSELELNEICQDDESNTE</sequence>
<dbReference type="Proteomes" id="UP000247702">
    <property type="component" value="Unassembled WGS sequence"/>
</dbReference>
<dbReference type="Gene3D" id="1.10.510.10">
    <property type="entry name" value="Transferase(Phosphotransferase) domain 1"/>
    <property type="match status" value="1"/>
</dbReference>
<dbReference type="GO" id="GO:0004674">
    <property type="term" value="F:protein serine/threonine kinase activity"/>
    <property type="evidence" value="ECO:0007669"/>
    <property type="project" value="TreeGrafter"/>
</dbReference>
<dbReference type="InterPro" id="IPR001245">
    <property type="entry name" value="Ser-Thr/Tyr_kinase_cat_dom"/>
</dbReference>
<proteinExistence type="predicted"/>
<dbReference type="Pfam" id="PF07714">
    <property type="entry name" value="PK_Tyr_Ser-Thr"/>
    <property type="match status" value="1"/>
</dbReference>
<comment type="caution">
    <text evidence="2">The sequence shown here is derived from an EMBL/GenBank/DDBJ whole genome shotgun (WGS) entry which is preliminary data.</text>
</comment>
<dbReference type="GO" id="GO:0005524">
    <property type="term" value="F:ATP binding"/>
    <property type="evidence" value="ECO:0007669"/>
    <property type="project" value="InterPro"/>
</dbReference>
<dbReference type="PROSITE" id="PS50011">
    <property type="entry name" value="PROTEIN_KINASE_DOM"/>
    <property type="match status" value="1"/>
</dbReference>
<dbReference type="SUPFAM" id="SSF56112">
    <property type="entry name" value="Protein kinase-like (PK-like)"/>
    <property type="match status" value="1"/>
</dbReference>
<gene>
    <name evidence="2" type="ORF">RclHR1_02990013</name>
</gene>
<evidence type="ECO:0000313" key="3">
    <source>
        <dbReference type="Proteomes" id="UP000247702"/>
    </source>
</evidence>
<evidence type="ECO:0000313" key="2">
    <source>
        <dbReference type="EMBL" id="GBB97412.1"/>
    </source>
</evidence>
<evidence type="ECO:0000259" key="1">
    <source>
        <dbReference type="PROSITE" id="PS50011"/>
    </source>
</evidence>
<dbReference type="InterPro" id="IPR011009">
    <property type="entry name" value="Kinase-like_dom_sf"/>
</dbReference>
<dbReference type="InterPro" id="IPR000719">
    <property type="entry name" value="Prot_kinase_dom"/>
</dbReference>
<dbReference type="PANTHER" id="PTHR44329">
    <property type="entry name" value="SERINE/THREONINE-PROTEIN KINASE TNNI3K-RELATED"/>
    <property type="match status" value="1"/>
</dbReference>
<dbReference type="AlphaFoldDB" id="A0A2Z6R8X4"/>
<protein>
    <recommendedName>
        <fullName evidence="1">Protein kinase domain-containing protein</fullName>
    </recommendedName>
</protein>